<reference evidence="12 13" key="1">
    <citation type="journal article" date="2007" name="Genome Res.">
        <title>Genome characteristics of facultatively symbiotic Frankia sp. strains reflect host range and host plant biogeography.</title>
        <authorList>
            <person name="Normand P."/>
            <person name="Lapierre P."/>
            <person name="Tisa L.S."/>
            <person name="Gogarten J.P."/>
            <person name="Alloisio N."/>
            <person name="Bagnarol E."/>
            <person name="Bassi C.A."/>
            <person name="Berry A.M."/>
            <person name="Bickhart D.M."/>
            <person name="Choisne N."/>
            <person name="Couloux A."/>
            <person name="Cournoyer B."/>
            <person name="Cruveiller S."/>
            <person name="Daubin V."/>
            <person name="Demange N."/>
            <person name="Francino M.P."/>
            <person name="Goltsman E."/>
            <person name="Huang Y."/>
            <person name="Kopp O.R."/>
            <person name="Labarre L."/>
            <person name="Lapidus A."/>
            <person name="Lavire C."/>
            <person name="Marechal J."/>
            <person name="Martinez M."/>
            <person name="Mastronunzio J.E."/>
            <person name="Mullin B.C."/>
            <person name="Niemann J."/>
            <person name="Pujic P."/>
            <person name="Rawnsley T."/>
            <person name="Rouy Z."/>
            <person name="Schenowitz C."/>
            <person name="Sellstedt A."/>
            <person name="Tavares F."/>
            <person name="Tomkins J.P."/>
            <person name="Vallenet D."/>
            <person name="Valverde C."/>
            <person name="Wall L.G."/>
            <person name="Wang Y."/>
            <person name="Medigue C."/>
            <person name="Benson D.R."/>
        </authorList>
    </citation>
    <scope>NUCLEOTIDE SEQUENCE [LARGE SCALE GENOMIC DNA]</scope>
    <source>
        <strain evidence="13">DSM 45818 / CECT 9043 / CcI3</strain>
    </source>
</reference>
<evidence type="ECO:0000256" key="8">
    <source>
        <dbReference type="ARBA" id="ARBA00023136"/>
    </source>
</evidence>
<evidence type="ECO:0000256" key="1">
    <source>
        <dbReference type="ARBA" id="ARBA00004141"/>
    </source>
</evidence>
<proteinExistence type="inferred from homology"/>
<comment type="subcellular location">
    <subcellularLocation>
        <location evidence="2">Cell envelope</location>
    </subcellularLocation>
    <subcellularLocation>
        <location evidence="1">Membrane</location>
        <topology evidence="1">Multi-pass membrane protein</topology>
    </subcellularLocation>
</comment>
<dbReference type="Proteomes" id="UP000001937">
    <property type="component" value="Chromosome"/>
</dbReference>
<comment type="similarity">
    <text evidence="4">Belongs to the oxidase-dependent Fe transporter (OFeT) (TC 9.A.10.1) family.</text>
</comment>
<evidence type="ECO:0000313" key="12">
    <source>
        <dbReference type="EMBL" id="ABD12757.1"/>
    </source>
</evidence>
<evidence type="ECO:0000256" key="4">
    <source>
        <dbReference type="ARBA" id="ARBA00008333"/>
    </source>
</evidence>
<dbReference type="NCBIfam" id="NF041756">
    <property type="entry name" value="EfeU"/>
    <property type="match status" value="1"/>
</dbReference>
<dbReference type="PANTHER" id="PTHR31632:SF2">
    <property type="entry name" value="PLASMA MEMBRANE IRON PERMEASE"/>
    <property type="match status" value="1"/>
</dbReference>
<feature type="transmembrane region" description="Helical" evidence="10">
    <location>
        <begin position="105"/>
        <end position="129"/>
    </location>
</feature>
<dbReference type="AlphaFoldDB" id="Q2J7I5"/>
<evidence type="ECO:0000256" key="7">
    <source>
        <dbReference type="ARBA" id="ARBA00022989"/>
    </source>
</evidence>
<feature type="transmembrane region" description="Helical" evidence="10">
    <location>
        <begin position="16"/>
        <end position="33"/>
    </location>
</feature>
<dbReference type="STRING" id="106370.Francci3_3403"/>
<dbReference type="PANTHER" id="PTHR31632">
    <property type="entry name" value="IRON TRANSPORTER FTH1"/>
    <property type="match status" value="1"/>
</dbReference>
<keyword evidence="8 10" id="KW-0472">Membrane</keyword>
<feature type="compositionally biased region" description="Pro residues" evidence="9">
    <location>
        <begin position="296"/>
        <end position="306"/>
    </location>
</feature>
<accession>Q2J7I5</accession>
<evidence type="ECO:0000256" key="3">
    <source>
        <dbReference type="ARBA" id="ARBA00005989"/>
    </source>
</evidence>
<feature type="transmembrane region" description="Helical" evidence="10">
    <location>
        <begin position="246"/>
        <end position="265"/>
    </location>
</feature>
<feature type="transmembrane region" description="Helical" evidence="10">
    <location>
        <begin position="149"/>
        <end position="170"/>
    </location>
</feature>
<dbReference type="InterPro" id="IPR034981">
    <property type="entry name" value="Imelysin-like_EfeO/Algp7"/>
</dbReference>
<evidence type="ECO:0000313" key="13">
    <source>
        <dbReference type="Proteomes" id="UP000001937"/>
    </source>
</evidence>
<feature type="compositionally biased region" description="Low complexity" evidence="9">
    <location>
        <begin position="271"/>
        <end position="288"/>
    </location>
</feature>
<feature type="transmembrane region" description="Helical" evidence="10">
    <location>
        <begin position="74"/>
        <end position="93"/>
    </location>
</feature>
<feature type="transmembrane region" description="Helical" evidence="10">
    <location>
        <begin position="40"/>
        <end position="62"/>
    </location>
</feature>
<dbReference type="GO" id="GO:0033573">
    <property type="term" value="C:high-affinity iron permease complex"/>
    <property type="evidence" value="ECO:0007669"/>
    <property type="project" value="InterPro"/>
</dbReference>
<dbReference type="KEGG" id="fra:Francci3_3403"/>
<dbReference type="GO" id="GO:0015093">
    <property type="term" value="F:ferrous iron transmembrane transporter activity"/>
    <property type="evidence" value="ECO:0007669"/>
    <property type="project" value="TreeGrafter"/>
</dbReference>
<feature type="domain" description="Imelysin-like" evidence="11">
    <location>
        <begin position="459"/>
        <end position="657"/>
    </location>
</feature>
<organism evidence="12 13">
    <name type="scientific">Frankia casuarinae (strain DSM 45818 / CECT 9043 / HFP020203 / CcI3)</name>
    <dbReference type="NCBI Taxonomy" id="106370"/>
    <lineage>
        <taxon>Bacteria</taxon>
        <taxon>Bacillati</taxon>
        <taxon>Actinomycetota</taxon>
        <taxon>Actinomycetes</taxon>
        <taxon>Frankiales</taxon>
        <taxon>Frankiaceae</taxon>
        <taxon>Frankia</taxon>
    </lineage>
</organism>
<gene>
    <name evidence="12" type="ordered locus">Francci3_3403</name>
</gene>
<comment type="similarity">
    <text evidence="3">Belongs to the EfeM/EfeO family.</text>
</comment>
<protein>
    <submittedName>
        <fullName evidence="12">Iron permease FTR1</fullName>
    </submittedName>
</protein>
<dbReference type="Pfam" id="PF09375">
    <property type="entry name" value="Peptidase_M75"/>
    <property type="match status" value="1"/>
</dbReference>
<keyword evidence="7 10" id="KW-1133">Transmembrane helix</keyword>
<sequence>MWGDVLPNLLIGLREGLEAGLIVSILVATLVRADERSRLPLVWTGVLAAIALSASFGAVLTFAAASMSTAAQEVFSGSLSLVAVGFVTVMIFWMRRSARALSGEIKGKVTAALALGPGVLILTAFLAVAREGVETSLFIWTTTRGASESAGPLIGAAAGLLIAAGLCVGMYYRAVKINLTKFFTFTGIGLIVVASGVAGYGLRDLQEAGALPGFDTVLFDLRTTFDPSSWYARLVEGVFNITPRMTALQVTGYLAYLVVVLALFVRGTRAPQPAQPAQPGEPAAVPAAKSSDRTPAPTPLTPPPAPTGASAGHRLPRWALPAAIVAVPALAAGATILALGPSSSGGSGGTIEVTGGSCAAGWAAPRSGRQTFTVHNSSAQTAEVRLIDPATGAIHAEIELLAPGTTRTLSATIGGGTYAWECLPDGGKRLLSASQRVAGAASGAASILPVTAETMSGPLRGYRAFVTVGLVTLQGSVDTLRADVEHGDLDAARRDWLPAHLDYERLGAAYGTFGDFDSKINGLPAGLPGGVHDPDFTGFYRIEYGLWHGESAASLAASAVGLSSDVAGLRAAFPTQEFDPNDLALRTHEVLENTLQFQLTGAADQGSGTALATASANVDGTRELLTVIAPVLQTRSPAALTAARQQLGAFGALVRRVGNPHGTWIPPGRLPLADRQKLNGSLGALLETLAPIPDILEIRSTG</sequence>
<dbReference type="InterPro" id="IPR018976">
    <property type="entry name" value="Imelysin-like"/>
</dbReference>
<dbReference type="EMBL" id="CP000249">
    <property type="protein sequence ID" value="ABD12757.1"/>
    <property type="molecule type" value="Genomic_DNA"/>
</dbReference>
<evidence type="ECO:0000256" key="5">
    <source>
        <dbReference type="ARBA" id="ARBA00022692"/>
    </source>
</evidence>
<keyword evidence="13" id="KW-1185">Reference proteome</keyword>
<evidence type="ECO:0000256" key="6">
    <source>
        <dbReference type="ARBA" id="ARBA00022729"/>
    </source>
</evidence>
<keyword evidence="6" id="KW-0732">Signal</keyword>
<feature type="transmembrane region" description="Helical" evidence="10">
    <location>
        <begin position="318"/>
        <end position="340"/>
    </location>
</feature>
<feature type="region of interest" description="Disordered" evidence="9">
    <location>
        <begin position="271"/>
        <end position="312"/>
    </location>
</feature>
<dbReference type="CDD" id="cd14656">
    <property type="entry name" value="Imelysin-like_EfeO"/>
    <property type="match status" value="1"/>
</dbReference>
<dbReference type="Gene3D" id="1.20.1420.20">
    <property type="entry name" value="M75 peptidase, HXXE motif"/>
    <property type="match status" value="1"/>
</dbReference>
<name>Q2J7I5_FRACC</name>
<dbReference type="InterPro" id="IPR004923">
    <property type="entry name" value="FTR1/Fip1/EfeU"/>
</dbReference>
<feature type="transmembrane region" description="Helical" evidence="10">
    <location>
        <begin position="182"/>
        <end position="202"/>
    </location>
</feature>
<evidence type="ECO:0000256" key="2">
    <source>
        <dbReference type="ARBA" id="ARBA00004196"/>
    </source>
</evidence>
<dbReference type="Pfam" id="PF03239">
    <property type="entry name" value="FTR1"/>
    <property type="match status" value="1"/>
</dbReference>
<evidence type="ECO:0000256" key="10">
    <source>
        <dbReference type="SAM" id="Phobius"/>
    </source>
</evidence>
<dbReference type="eggNOG" id="COG2822">
    <property type="taxonomic scope" value="Bacteria"/>
</dbReference>
<evidence type="ECO:0000259" key="11">
    <source>
        <dbReference type="Pfam" id="PF09375"/>
    </source>
</evidence>
<evidence type="ECO:0000256" key="9">
    <source>
        <dbReference type="SAM" id="MobiDB-lite"/>
    </source>
</evidence>
<dbReference type="HOGENOM" id="CLU_026985_0_0_11"/>
<dbReference type="OrthoDB" id="7348379at2"/>
<dbReference type="InterPro" id="IPR038352">
    <property type="entry name" value="Imelysin_sf"/>
</dbReference>
<dbReference type="eggNOG" id="COG0672">
    <property type="taxonomic scope" value="Bacteria"/>
</dbReference>
<keyword evidence="5 10" id="KW-0812">Transmembrane</keyword>
<dbReference type="GO" id="GO:0030313">
    <property type="term" value="C:cell envelope"/>
    <property type="evidence" value="ECO:0007669"/>
    <property type="project" value="UniProtKB-SubCell"/>
</dbReference>
<dbReference type="RefSeq" id="WP_011437782.1">
    <property type="nucleotide sequence ID" value="NC_007777.1"/>
</dbReference>